<dbReference type="Proteomes" id="UP001238540">
    <property type="component" value="Unassembled WGS sequence"/>
</dbReference>
<organism evidence="1 2">
    <name type="scientific">Vibrio ostreicida</name>
    <dbReference type="NCBI Taxonomy" id="526588"/>
    <lineage>
        <taxon>Bacteria</taxon>
        <taxon>Pseudomonadati</taxon>
        <taxon>Pseudomonadota</taxon>
        <taxon>Gammaproteobacteria</taxon>
        <taxon>Vibrionales</taxon>
        <taxon>Vibrionaceae</taxon>
        <taxon>Vibrio</taxon>
    </lineage>
</organism>
<gene>
    <name evidence="1" type="ORF">QWZ16_17300</name>
</gene>
<evidence type="ECO:0000313" key="2">
    <source>
        <dbReference type="Proteomes" id="UP001238540"/>
    </source>
</evidence>
<proteinExistence type="predicted"/>
<reference evidence="2" key="1">
    <citation type="journal article" date="2019" name="Int. J. Syst. Evol. Microbiol.">
        <title>The Global Catalogue of Microorganisms (GCM) 10K type strain sequencing project: providing services to taxonomists for standard genome sequencing and annotation.</title>
        <authorList>
            <consortium name="The Broad Institute Genomics Platform"/>
            <consortium name="The Broad Institute Genome Sequencing Center for Infectious Disease"/>
            <person name="Wu L."/>
            <person name="Ma J."/>
        </authorList>
    </citation>
    <scope>NUCLEOTIDE SEQUENCE [LARGE SCALE GENOMIC DNA]</scope>
    <source>
        <strain evidence="2">CECT 7398</strain>
    </source>
</reference>
<dbReference type="EMBL" id="JAUFQC010000027">
    <property type="protein sequence ID" value="MDN3611360.1"/>
    <property type="molecule type" value="Genomic_DNA"/>
</dbReference>
<comment type="caution">
    <text evidence="1">The sequence shown here is derived from an EMBL/GenBank/DDBJ whole genome shotgun (WGS) entry which is preliminary data.</text>
</comment>
<protein>
    <submittedName>
        <fullName evidence="1">Exoribonuclease R</fullName>
    </submittedName>
</protein>
<sequence>MQRDYTLSSLQSLPREELETLSLRMIHRLIDETSMTELFTFDAEQTTSAERQQEAQFDAMLRMSAIALSQLPALFSDSEHEAQNTQRMQRLLLWHFYAVSFHLEQAIPLERHCQHVDVLLMHPPANALEWVTTLTDLLRQYAQISTSAS</sequence>
<name>A0ABT8BZ87_9VIBR</name>
<dbReference type="RefSeq" id="WP_076590400.1">
    <property type="nucleotide sequence ID" value="NZ_JABEYA020000006.1"/>
</dbReference>
<evidence type="ECO:0000313" key="1">
    <source>
        <dbReference type="EMBL" id="MDN3611360.1"/>
    </source>
</evidence>
<keyword evidence="2" id="KW-1185">Reference proteome</keyword>
<accession>A0ABT8BZ87</accession>